<dbReference type="Proteomes" id="UP000324701">
    <property type="component" value="Unassembled WGS sequence"/>
</dbReference>
<sequence>MEQILVSHQRTRYAKVLSGMKRGLTDSEMAQEADAAGEPCRADSIAYVRRLVRLTLDDELVPAPSDSEAQAAIYREVLNYRPSPELHQHIMTRLIQLRQIDPSVKLTPLGDVHLGANAAPRSEKPEQTCPHCFLVHNGECP</sequence>
<evidence type="ECO:0000313" key="1">
    <source>
        <dbReference type="EMBL" id="KAA1244084.1"/>
    </source>
</evidence>
<comment type="caution">
    <text evidence="1">The sequence shown here is derived from an EMBL/GenBank/DDBJ whole genome shotgun (WGS) entry which is preliminary data.</text>
</comment>
<gene>
    <name evidence="1" type="ORF">F0Q45_25155</name>
</gene>
<organism evidence="1 2">
    <name type="scientific">Mycobacterium simiae</name>
    <name type="common">Mycobacterium habana</name>
    <dbReference type="NCBI Taxonomy" id="1784"/>
    <lineage>
        <taxon>Bacteria</taxon>
        <taxon>Bacillati</taxon>
        <taxon>Actinomycetota</taxon>
        <taxon>Actinomycetes</taxon>
        <taxon>Mycobacteriales</taxon>
        <taxon>Mycobacteriaceae</taxon>
        <taxon>Mycobacterium</taxon>
        <taxon>Mycobacterium simiae complex</taxon>
    </lineage>
</organism>
<protein>
    <submittedName>
        <fullName evidence="1">Uncharacterized protein</fullName>
    </submittedName>
</protein>
<reference evidence="1 2" key="1">
    <citation type="submission" date="2019-09" db="EMBL/GenBank/DDBJ databases">
        <title>Report of infection by Mycobacterium simiae a patient suffering from pulmonary tuberculosis.</title>
        <authorList>
            <person name="Mohanty P.S."/>
            <person name="Bansal A.K."/>
            <person name="Singh H."/>
            <person name="Sharma S."/>
            <person name="Patil S.A."/>
            <person name="Upadhaya P."/>
            <person name="Singh P.K."/>
            <person name="Kumar D."/>
            <person name="Kumar S."/>
            <person name="Singh R.K."/>
            <person name="Chaudhary B."/>
        </authorList>
    </citation>
    <scope>NUCLEOTIDE SEQUENCE [LARGE SCALE GENOMIC DNA]</scope>
    <source>
        <strain evidence="1 2">JAL-560-SIM</strain>
    </source>
</reference>
<name>A0A5B1BA08_MYCSI</name>
<dbReference type="EMBL" id="VTZN01000310">
    <property type="protein sequence ID" value="KAA1244084.1"/>
    <property type="molecule type" value="Genomic_DNA"/>
</dbReference>
<dbReference type="OrthoDB" id="4628784at2"/>
<accession>A0A5B1BA08</accession>
<evidence type="ECO:0000313" key="2">
    <source>
        <dbReference type="Proteomes" id="UP000324701"/>
    </source>
</evidence>
<proteinExistence type="predicted"/>
<keyword evidence="2" id="KW-1185">Reference proteome</keyword>
<dbReference type="AlphaFoldDB" id="A0A5B1BA08"/>